<dbReference type="AlphaFoldDB" id="X6NGG6"/>
<keyword evidence="14 15" id="KW-0539">Nucleus</keyword>
<proteinExistence type="inferred from homology"/>
<dbReference type="Pfam" id="PF11789">
    <property type="entry name" value="zf-Nse"/>
    <property type="match status" value="1"/>
</dbReference>
<keyword evidence="18" id="KW-1185">Reference proteome</keyword>
<gene>
    <name evidence="17" type="ORF">RFI_12051</name>
</gene>
<dbReference type="GO" id="GO:0008270">
    <property type="term" value="F:zinc ion binding"/>
    <property type="evidence" value="ECO:0007669"/>
    <property type="project" value="UniProtKB-KW"/>
</dbReference>
<dbReference type="GO" id="GO:0006281">
    <property type="term" value="P:DNA repair"/>
    <property type="evidence" value="ECO:0007669"/>
    <property type="project" value="UniProtKB-KW"/>
</dbReference>
<evidence type="ECO:0000256" key="12">
    <source>
        <dbReference type="ARBA" id="ARBA00022833"/>
    </source>
</evidence>
<dbReference type="Gene3D" id="3.30.40.10">
    <property type="entry name" value="Zinc/RING finger domain, C3HC4 (zinc finger)"/>
    <property type="match status" value="1"/>
</dbReference>
<dbReference type="PANTHER" id="PTHR43995:SF1">
    <property type="entry name" value="PRE-MRNA-PROCESSING FACTOR 19"/>
    <property type="match status" value="1"/>
</dbReference>
<evidence type="ECO:0000256" key="4">
    <source>
        <dbReference type="ARBA" id="ARBA00022574"/>
    </source>
</evidence>
<comment type="function">
    <text evidence="15">Ubiquitin-protein ligase which is mainly involved pre-mRNA splicing and DNA repair. Required for pre-mRNA splicing as component of the spliceosome.</text>
</comment>
<accession>X6NGG6</accession>
<name>X6NGG6_RETFI</name>
<evidence type="ECO:0000256" key="11">
    <source>
        <dbReference type="ARBA" id="ARBA00022786"/>
    </source>
</evidence>
<comment type="pathway">
    <text evidence="2 15">Protein modification; protein ubiquitination.</text>
</comment>
<keyword evidence="4" id="KW-0853">WD repeat</keyword>
<evidence type="ECO:0000256" key="14">
    <source>
        <dbReference type="ARBA" id="ARBA00023242"/>
    </source>
</evidence>
<keyword evidence="5 15" id="KW-0507">mRNA processing</keyword>
<comment type="similarity">
    <text evidence="3 15">Belongs to the WD repeat PRP19 family.</text>
</comment>
<comment type="catalytic activity">
    <reaction evidence="15">
        <text>S-ubiquitinyl-[E2 ubiquitin-conjugating enzyme]-L-cysteine + [acceptor protein]-L-lysine = [E2 ubiquitin-conjugating enzyme]-L-cysteine + N(6)-ubiquitinyl-[acceptor protein]-L-lysine.</text>
        <dbReference type="EC" id="2.3.2.27"/>
    </reaction>
</comment>
<dbReference type="Proteomes" id="UP000023152">
    <property type="component" value="Unassembled WGS sequence"/>
</dbReference>
<evidence type="ECO:0000256" key="9">
    <source>
        <dbReference type="ARBA" id="ARBA00022737"/>
    </source>
</evidence>
<dbReference type="PROSITE" id="PS51698">
    <property type="entry name" value="U_BOX"/>
    <property type="match status" value="1"/>
</dbReference>
<evidence type="ECO:0000313" key="17">
    <source>
        <dbReference type="EMBL" id="ETO25091.1"/>
    </source>
</evidence>
<evidence type="ECO:0000256" key="6">
    <source>
        <dbReference type="ARBA" id="ARBA00022679"/>
    </source>
</evidence>
<evidence type="ECO:0000256" key="1">
    <source>
        <dbReference type="ARBA" id="ARBA00004123"/>
    </source>
</evidence>
<keyword evidence="10" id="KW-0863">Zinc-finger</keyword>
<feature type="domain" description="U-box" evidence="16">
    <location>
        <begin position="1"/>
        <end position="72"/>
    </location>
</feature>
<dbReference type="EMBL" id="ASPP01008747">
    <property type="protein sequence ID" value="ETO25091.1"/>
    <property type="molecule type" value="Genomic_DNA"/>
</dbReference>
<sequence>MYCTISREICTHPVISKKTGHIFEKDLIGKHLKLTGKCPVTEQDMTVEDLIEVKGYEAPSRPRPPTASSIPALLRSFQNEWDQLMLDSYNLKKHCEEIRQQLSHALYQYDAACRVIARLTQERDEALARLAETRENMASAIHVDEIRREAKHRPVSTMADVEMSDANEDANRKGTNINDIGLPPTNVEGEDFMGTHLPAEIRSSTTIHKEFADYISKHAE</sequence>
<evidence type="ECO:0000256" key="5">
    <source>
        <dbReference type="ARBA" id="ARBA00022664"/>
    </source>
</evidence>
<dbReference type="GO" id="GO:0070534">
    <property type="term" value="P:protein K63-linked ubiquitination"/>
    <property type="evidence" value="ECO:0007669"/>
    <property type="project" value="UniProtKB-UniRule"/>
</dbReference>
<evidence type="ECO:0000313" key="18">
    <source>
        <dbReference type="Proteomes" id="UP000023152"/>
    </source>
</evidence>
<organism evidence="17 18">
    <name type="scientific">Reticulomyxa filosa</name>
    <dbReference type="NCBI Taxonomy" id="46433"/>
    <lineage>
        <taxon>Eukaryota</taxon>
        <taxon>Sar</taxon>
        <taxon>Rhizaria</taxon>
        <taxon>Retaria</taxon>
        <taxon>Foraminifera</taxon>
        <taxon>Monothalamids</taxon>
        <taxon>Reticulomyxidae</taxon>
        <taxon>Reticulomyxa</taxon>
    </lineage>
</organism>
<keyword evidence="11 15" id="KW-0833">Ubl conjugation pathway</keyword>
<evidence type="ECO:0000256" key="7">
    <source>
        <dbReference type="ARBA" id="ARBA00022723"/>
    </source>
</evidence>
<comment type="caution">
    <text evidence="17">The sequence shown here is derived from an EMBL/GenBank/DDBJ whole genome shotgun (WGS) entry which is preliminary data.</text>
</comment>
<dbReference type="SUPFAM" id="SSF57850">
    <property type="entry name" value="RING/U-box"/>
    <property type="match status" value="1"/>
</dbReference>
<protein>
    <recommendedName>
        <fullName evidence="15">Pre-mRNA-processing factor 19</fullName>
        <ecNumber evidence="15">2.3.2.27</ecNumber>
    </recommendedName>
</protein>
<dbReference type="GO" id="GO:0071006">
    <property type="term" value="C:U2-type catalytic step 1 spliceosome"/>
    <property type="evidence" value="ECO:0007669"/>
    <property type="project" value="TreeGrafter"/>
</dbReference>
<dbReference type="GO" id="GO:0061630">
    <property type="term" value="F:ubiquitin protein ligase activity"/>
    <property type="evidence" value="ECO:0007669"/>
    <property type="project" value="UniProtKB-UniRule"/>
</dbReference>
<dbReference type="EC" id="2.3.2.27" evidence="15"/>
<dbReference type="GO" id="GO:0000398">
    <property type="term" value="P:mRNA splicing, via spliceosome"/>
    <property type="evidence" value="ECO:0007669"/>
    <property type="project" value="InterPro"/>
</dbReference>
<evidence type="ECO:0000256" key="13">
    <source>
        <dbReference type="ARBA" id="ARBA00023187"/>
    </source>
</evidence>
<evidence type="ECO:0000256" key="10">
    <source>
        <dbReference type="ARBA" id="ARBA00022771"/>
    </source>
</evidence>
<dbReference type="InterPro" id="IPR013915">
    <property type="entry name" value="Prp19_cc"/>
</dbReference>
<evidence type="ECO:0000259" key="16">
    <source>
        <dbReference type="PROSITE" id="PS51698"/>
    </source>
</evidence>
<dbReference type="Pfam" id="PF08606">
    <property type="entry name" value="Prp19"/>
    <property type="match status" value="1"/>
</dbReference>
<keyword evidence="8 15" id="KW-0747">Spliceosome</keyword>
<keyword evidence="12" id="KW-0862">Zinc</keyword>
<keyword evidence="13 15" id="KW-0508">mRNA splicing</keyword>
<reference evidence="17 18" key="1">
    <citation type="journal article" date="2013" name="Curr. Biol.">
        <title>The Genome of the Foraminiferan Reticulomyxa filosa.</title>
        <authorList>
            <person name="Glockner G."/>
            <person name="Hulsmann N."/>
            <person name="Schleicher M."/>
            <person name="Noegel A.A."/>
            <person name="Eichinger L."/>
            <person name="Gallinger C."/>
            <person name="Pawlowski J."/>
            <person name="Sierra R."/>
            <person name="Euteneuer U."/>
            <person name="Pillet L."/>
            <person name="Moustafa A."/>
            <person name="Platzer M."/>
            <person name="Groth M."/>
            <person name="Szafranski K."/>
            <person name="Schliwa M."/>
        </authorList>
    </citation>
    <scope>NUCLEOTIDE SEQUENCE [LARGE SCALE GENOMIC DNA]</scope>
</reference>
<dbReference type="CDD" id="cd16656">
    <property type="entry name" value="RING-Ubox_PRP19"/>
    <property type="match status" value="1"/>
</dbReference>
<keyword evidence="15" id="KW-0227">DNA damage</keyword>
<dbReference type="InterPro" id="IPR004181">
    <property type="entry name" value="Znf_MIZ"/>
</dbReference>
<dbReference type="GO" id="GO:0000974">
    <property type="term" value="C:Prp19 complex"/>
    <property type="evidence" value="ECO:0007669"/>
    <property type="project" value="UniProtKB-UniRule"/>
</dbReference>
<dbReference type="GO" id="GO:0005737">
    <property type="term" value="C:cytoplasm"/>
    <property type="evidence" value="ECO:0007669"/>
    <property type="project" value="TreeGrafter"/>
</dbReference>
<dbReference type="SMART" id="SM00504">
    <property type="entry name" value="Ubox"/>
    <property type="match status" value="1"/>
</dbReference>
<evidence type="ECO:0000256" key="8">
    <source>
        <dbReference type="ARBA" id="ARBA00022728"/>
    </source>
</evidence>
<evidence type="ECO:0000256" key="3">
    <source>
        <dbReference type="ARBA" id="ARBA00006388"/>
    </source>
</evidence>
<dbReference type="InterPro" id="IPR013083">
    <property type="entry name" value="Znf_RING/FYVE/PHD"/>
</dbReference>
<keyword evidence="15" id="KW-0234">DNA repair</keyword>
<dbReference type="FunFam" id="3.30.40.10:FF:000027">
    <property type="entry name" value="Pre-mRNA-processing factor 19, putative"/>
    <property type="match status" value="1"/>
</dbReference>
<dbReference type="UniPathway" id="UPA00143"/>
<evidence type="ECO:0000256" key="2">
    <source>
        <dbReference type="ARBA" id="ARBA00004906"/>
    </source>
</evidence>
<keyword evidence="7" id="KW-0479">Metal-binding</keyword>
<dbReference type="OrthoDB" id="687049at2759"/>
<dbReference type="InterPro" id="IPR003613">
    <property type="entry name" value="Ubox_domain"/>
</dbReference>
<keyword evidence="6 15" id="KW-0808">Transferase</keyword>
<dbReference type="InterPro" id="IPR055340">
    <property type="entry name" value="RING-Ubox_PRP19"/>
</dbReference>
<dbReference type="PANTHER" id="PTHR43995">
    <property type="entry name" value="PRE-MRNA-PROCESSING FACTOR 19"/>
    <property type="match status" value="1"/>
</dbReference>
<comment type="subunit">
    <text evidence="15">Homotetramer.</text>
</comment>
<evidence type="ECO:0000256" key="15">
    <source>
        <dbReference type="RuleBase" id="RU367101"/>
    </source>
</evidence>
<comment type="subcellular location">
    <subcellularLocation>
        <location evidence="1 15">Nucleus</location>
    </subcellularLocation>
</comment>
<dbReference type="InterPro" id="IPR038959">
    <property type="entry name" value="Prp19"/>
</dbReference>
<keyword evidence="9" id="KW-0677">Repeat</keyword>
<feature type="non-terminal residue" evidence="17">
    <location>
        <position position="220"/>
    </location>
</feature>